<dbReference type="InterPro" id="IPR018114">
    <property type="entry name" value="TRYPSIN_HIS"/>
</dbReference>
<organism evidence="13 14">
    <name type="scientific">Drosophila yakuba</name>
    <name type="common">Fruit fly</name>
    <dbReference type="NCBI Taxonomy" id="7245"/>
    <lineage>
        <taxon>Eukaryota</taxon>
        <taxon>Metazoa</taxon>
        <taxon>Ecdysozoa</taxon>
        <taxon>Arthropoda</taxon>
        <taxon>Hexapoda</taxon>
        <taxon>Insecta</taxon>
        <taxon>Pterygota</taxon>
        <taxon>Neoptera</taxon>
        <taxon>Endopterygota</taxon>
        <taxon>Diptera</taxon>
        <taxon>Brachycera</taxon>
        <taxon>Muscomorpha</taxon>
        <taxon>Ephydroidea</taxon>
        <taxon>Drosophilidae</taxon>
        <taxon>Drosophila</taxon>
        <taxon>Sophophora</taxon>
    </lineage>
</organism>
<accession>B4P5S9</accession>
<dbReference type="Gene3D" id="2.40.10.10">
    <property type="entry name" value="Trypsin-like serine proteases"/>
    <property type="match status" value="1"/>
</dbReference>
<evidence type="ECO:0000256" key="5">
    <source>
        <dbReference type="ARBA" id="ARBA00022801"/>
    </source>
</evidence>
<feature type="chain" id="PRO_5006458726" description="trypsin" evidence="11">
    <location>
        <begin position="22"/>
        <end position="299"/>
    </location>
</feature>
<dbReference type="KEGG" id="dya:Dyak_GE14020"/>
<dbReference type="PANTHER" id="PTHR24276">
    <property type="entry name" value="POLYSERASE-RELATED"/>
    <property type="match status" value="1"/>
</dbReference>
<dbReference type="CDD" id="cd00190">
    <property type="entry name" value="Tryp_SPc"/>
    <property type="match status" value="1"/>
</dbReference>
<sequence>MAKKHQYVAILIAVMVILSGAHRMKRVAPPEFHGEDTLELAKYVVSIRSRTPNKYFGDNHYCGGGLLSNRWVLTAAHCVMGQSKIMYKARWLLVVAGSPHRLRYVPGKSICSPVTSLYVPNDFTMHNTFNMALMKLQEKMPLNHPRIGFLHLPNTAPKIGYKHTVLGWGRMYFGGPLAVHIYQVDVILMNNALCKKYFRHYGKGMMCAGKNKWTDADPCSGDIGSPLLDGKVVVGIVAYPIGCACTTIPSVYTDVFSGLKWIRQTAYNLASTNVSNPVIIFILCYVAHVCLNRITLSSM</sequence>
<dbReference type="InterPro" id="IPR050430">
    <property type="entry name" value="Peptidase_S1"/>
</dbReference>
<evidence type="ECO:0000256" key="3">
    <source>
        <dbReference type="ARBA" id="ARBA00022670"/>
    </source>
</evidence>
<evidence type="ECO:0000256" key="7">
    <source>
        <dbReference type="ARBA" id="ARBA00023145"/>
    </source>
</evidence>
<feature type="domain" description="Peptidase S1" evidence="12">
    <location>
        <begin position="17"/>
        <end position="267"/>
    </location>
</feature>
<name>B4P5S9_DROYA</name>
<dbReference type="PANTHER" id="PTHR24276:SF91">
    <property type="entry name" value="AT26814P-RELATED"/>
    <property type="match status" value="1"/>
</dbReference>
<dbReference type="Pfam" id="PF00089">
    <property type="entry name" value="Trypsin"/>
    <property type="match status" value="1"/>
</dbReference>
<keyword evidence="7" id="KW-0865">Zymogen</keyword>
<evidence type="ECO:0000313" key="14">
    <source>
        <dbReference type="Proteomes" id="UP000002282"/>
    </source>
</evidence>
<proteinExistence type="inferred from homology"/>
<dbReference type="HOGENOM" id="CLU_006842_7_2_1"/>
<keyword evidence="3" id="KW-0645">Protease</keyword>
<keyword evidence="8" id="KW-1015">Disulfide bond</keyword>
<keyword evidence="5 13" id="KW-0378">Hydrolase</keyword>
<dbReference type="InterPro" id="IPR001314">
    <property type="entry name" value="Peptidase_S1A"/>
</dbReference>
<dbReference type="Proteomes" id="UP000002282">
    <property type="component" value="Chromosome 2R"/>
</dbReference>
<evidence type="ECO:0000256" key="11">
    <source>
        <dbReference type="SAM" id="SignalP"/>
    </source>
</evidence>
<evidence type="ECO:0000256" key="9">
    <source>
        <dbReference type="ARBA" id="ARBA00036320"/>
    </source>
</evidence>
<dbReference type="GO" id="GO:0005576">
    <property type="term" value="C:extracellular region"/>
    <property type="evidence" value="ECO:0007669"/>
    <property type="project" value="UniProtKB-SubCell"/>
</dbReference>
<dbReference type="OrthoDB" id="10059102at2759"/>
<dbReference type="GO" id="GO:0006508">
    <property type="term" value="P:proteolysis"/>
    <property type="evidence" value="ECO:0007669"/>
    <property type="project" value="UniProtKB-KW"/>
</dbReference>
<dbReference type="eggNOG" id="KOG3627">
    <property type="taxonomic scope" value="Eukaryota"/>
</dbReference>
<dbReference type="EC" id="3.4.21.4" evidence="10"/>
<evidence type="ECO:0000256" key="8">
    <source>
        <dbReference type="ARBA" id="ARBA00023157"/>
    </source>
</evidence>
<evidence type="ECO:0000256" key="4">
    <source>
        <dbReference type="ARBA" id="ARBA00022729"/>
    </source>
</evidence>
<reference evidence="13 14" key="1">
    <citation type="journal article" date="2007" name="Nature">
        <title>Evolution of genes and genomes on the Drosophila phylogeny.</title>
        <authorList>
            <consortium name="Drosophila 12 Genomes Consortium"/>
            <person name="Clark A.G."/>
            <person name="Eisen M.B."/>
            <person name="Smith D.R."/>
            <person name="Bergman C.M."/>
            <person name="Oliver B."/>
            <person name="Markow T.A."/>
            <person name="Kaufman T.C."/>
            <person name="Kellis M."/>
            <person name="Gelbart W."/>
            <person name="Iyer V.N."/>
            <person name="Pollard D.A."/>
            <person name="Sackton T.B."/>
            <person name="Larracuente A.M."/>
            <person name="Singh N.D."/>
            <person name="Abad J.P."/>
            <person name="Abt D.N."/>
            <person name="Adryan B."/>
            <person name="Aguade M."/>
            <person name="Akashi H."/>
            <person name="Anderson W.W."/>
            <person name="Aquadro C.F."/>
            <person name="Ardell D.H."/>
            <person name="Arguello R."/>
            <person name="Artieri C.G."/>
            <person name="Barbash D.A."/>
            <person name="Barker D."/>
            <person name="Barsanti P."/>
            <person name="Batterham P."/>
            <person name="Batzoglou S."/>
            <person name="Begun D."/>
            <person name="Bhutkar A."/>
            <person name="Blanco E."/>
            <person name="Bosak S.A."/>
            <person name="Bradley R.K."/>
            <person name="Brand A.D."/>
            <person name="Brent M.R."/>
            <person name="Brooks A.N."/>
            <person name="Brown R.H."/>
            <person name="Butlin R.K."/>
            <person name="Caggese C."/>
            <person name="Calvi B.R."/>
            <person name="Bernardo de Carvalho A."/>
            <person name="Caspi A."/>
            <person name="Castrezana S."/>
            <person name="Celniker S.E."/>
            <person name="Chang J.L."/>
            <person name="Chapple C."/>
            <person name="Chatterji S."/>
            <person name="Chinwalla A."/>
            <person name="Civetta A."/>
            <person name="Clifton S.W."/>
            <person name="Comeron J.M."/>
            <person name="Costello J.C."/>
            <person name="Coyne J.A."/>
            <person name="Daub J."/>
            <person name="David R.G."/>
            <person name="Delcher A.L."/>
            <person name="Delehaunty K."/>
            <person name="Do C.B."/>
            <person name="Ebling H."/>
            <person name="Edwards K."/>
            <person name="Eickbush T."/>
            <person name="Evans J.D."/>
            <person name="Filipski A."/>
            <person name="Findeiss S."/>
            <person name="Freyhult E."/>
            <person name="Fulton L."/>
            <person name="Fulton R."/>
            <person name="Garcia A.C."/>
            <person name="Gardiner A."/>
            <person name="Garfield D.A."/>
            <person name="Garvin B.E."/>
            <person name="Gibson G."/>
            <person name="Gilbert D."/>
            <person name="Gnerre S."/>
            <person name="Godfrey J."/>
            <person name="Good R."/>
            <person name="Gotea V."/>
            <person name="Gravely B."/>
            <person name="Greenberg A.J."/>
            <person name="Griffiths-Jones S."/>
            <person name="Gross S."/>
            <person name="Guigo R."/>
            <person name="Gustafson E.A."/>
            <person name="Haerty W."/>
            <person name="Hahn M.W."/>
            <person name="Halligan D.L."/>
            <person name="Halpern A.L."/>
            <person name="Halter G.M."/>
            <person name="Han M.V."/>
            <person name="Heger A."/>
            <person name="Hillier L."/>
            <person name="Hinrichs A.S."/>
            <person name="Holmes I."/>
            <person name="Hoskins R.A."/>
            <person name="Hubisz M.J."/>
            <person name="Hultmark D."/>
            <person name="Huntley M.A."/>
            <person name="Jaffe D.B."/>
            <person name="Jagadeeshan S."/>
            <person name="Jeck W.R."/>
            <person name="Johnson J."/>
            <person name="Jones C.D."/>
            <person name="Jordan W.C."/>
            <person name="Karpen G.H."/>
            <person name="Kataoka E."/>
            <person name="Keightley P.D."/>
            <person name="Kheradpour P."/>
            <person name="Kirkness E.F."/>
            <person name="Koerich L.B."/>
            <person name="Kristiansen K."/>
            <person name="Kudrna D."/>
            <person name="Kulathinal R.J."/>
            <person name="Kumar S."/>
            <person name="Kwok R."/>
            <person name="Lander E."/>
            <person name="Langley C.H."/>
            <person name="Lapoint R."/>
            <person name="Lazzaro B.P."/>
            <person name="Lee S.J."/>
            <person name="Levesque L."/>
            <person name="Li R."/>
            <person name="Lin C.F."/>
            <person name="Lin M.F."/>
            <person name="Lindblad-Toh K."/>
            <person name="Llopart A."/>
            <person name="Long M."/>
            <person name="Low L."/>
            <person name="Lozovsky E."/>
            <person name="Lu J."/>
            <person name="Luo M."/>
            <person name="Machado C.A."/>
            <person name="Makalowski W."/>
            <person name="Marzo M."/>
            <person name="Matsuda M."/>
            <person name="Matzkin L."/>
            <person name="McAllister B."/>
            <person name="McBride C.S."/>
            <person name="McKernan B."/>
            <person name="McKernan K."/>
            <person name="Mendez-Lago M."/>
            <person name="Minx P."/>
            <person name="Mollenhauer M.U."/>
            <person name="Montooth K."/>
            <person name="Mount S.M."/>
            <person name="Mu X."/>
            <person name="Myers E."/>
            <person name="Negre B."/>
            <person name="Newfeld S."/>
            <person name="Nielsen R."/>
            <person name="Noor M.A."/>
            <person name="O'Grady P."/>
            <person name="Pachter L."/>
            <person name="Papaceit M."/>
            <person name="Parisi M.J."/>
            <person name="Parisi M."/>
            <person name="Parts L."/>
            <person name="Pedersen J.S."/>
            <person name="Pesole G."/>
            <person name="Phillippy A.M."/>
            <person name="Ponting C.P."/>
            <person name="Pop M."/>
            <person name="Porcelli D."/>
            <person name="Powell J.R."/>
            <person name="Prohaska S."/>
            <person name="Pruitt K."/>
            <person name="Puig M."/>
            <person name="Quesneville H."/>
            <person name="Ram K.R."/>
            <person name="Rand D."/>
            <person name="Rasmussen M.D."/>
            <person name="Reed L.K."/>
            <person name="Reenan R."/>
            <person name="Reily A."/>
            <person name="Remington K.A."/>
            <person name="Rieger T.T."/>
            <person name="Ritchie M.G."/>
            <person name="Robin C."/>
            <person name="Rogers Y.H."/>
            <person name="Rohde C."/>
            <person name="Rozas J."/>
            <person name="Rubenfield M.J."/>
            <person name="Ruiz A."/>
            <person name="Russo S."/>
            <person name="Salzberg S.L."/>
            <person name="Sanchez-Gracia A."/>
            <person name="Saranga D.J."/>
            <person name="Sato H."/>
            <person name="Schaeffer S.W."/>
            <person name="Schatz M.C."/>
            <person name="Schlenke T."/>
            <person name="Schwartz R."/>
            <person name="Segarra C."/>
            <person name="Singh R.S."/>
            <person name="Sirot L."/>
            <person name="Sirota M."/>
            <person name="Sisneros N.B."/>
            <person name="Smith C.D."/>
            <person name="Smith T.F."/>
            <person name="Spieth J."/>
            <person name="Stage D.E."/>
            <person name="Stark A."/>
            <person name="Stephan W."/>
            <person name="Strausberg R.L."/>
            <person name="Strempel S."/>
            <person name="Sturgill D."/>
            <person name="Sutton G."/>
            <person name="Sutton G.G."/>
            <person name="Tao W."/>
            <person name="Teichmann S."/>
            <person name="Tobari Y.N."/>
            <person name="Tomimura Y."/>
            <person name="Tsolas J.M."/>
            <person name="Valente V.L."/>
            <person name="Venter E."/>
            <person name="Venter J.C."/>
            <person name="Vicario S."/>
            <person name="Vieira F.G."/>
            <person name="Vilella A.J."/>
            <person name="Villasante A."/>
            <person name="Walenz B."/>
            <person name="Wang J."/>
            <person name="Wasserman M."/>
            <person name="Watts T."/>
            <person name="Wilson D."/>
            <person name="Wilson R.K."/>
            <person name="Wing R.A."/>
            <person name="Wolfner M.F."/>
            <person name="Wong A."/>
            <person name="Wong G.K."/>
            <person name="Wu C.I."/>
            <person name="Wu G."/>
            <person name="Yamamoto D."/>
            <person name="Yang H.P."/>
            <person name="Yang S.P."/>
            <person name="Yorke J.A."/>
            <person name="Yoshida K."/>
            <person name="Zdobnov E."/>
            <person name="Zhang P."/>
            <person name="Zhang Y."/>
            <person name="Zimin A.V."/>
            <person name="Baldwin J."/>
            <person name="Abdouelleil A."/>
            <person name="Abdulkadir J."/>
            <person name="Abebe A."/>
            <person name="Abera B."/>
            <person name="Abreu J."/>
            <person name="Acer S.C."/>
            <person name="Aftuck L."/>
            <person name="Alexander A."/>
            <person name="An P."/>
            <person name="Anderson E."/>
            <person name="Anderson S."/>
            <person name="Arachi H."/>
            <person name="Azer M."/>
            <person name="Bachantsang P."/>
            <person name="Barry A."/>
            <person name="Bayul T."/>
            <person name="Berlin A."/>
            <person name="Bessette D."/>
            <person name="Bloom T."/>
            <person name="Blye J."/>
            <person name="Boguslavskiy L."/>
            <person name="Bonnet C."/>
            <person name="Boukhgalter B."/>
            <person name="Bourzgui I."/>
            <person name="Brown A."/>
            <person name="Cahill P."/>
            <person name="Channer S."/>
            <person name="Cheshatsang Y."/>
            <person name="Chuda L."/>
            <person name="Citroen M."/>
            <person name="Collymore A."/>
            <person name="Cooke P."/>
            <person name="Costello M."/>
            <person name="D'Aco K."/>
            <person name="Daza R."/>
            <person name="De Haan G."/>
            <person name="DeGray S."/>
            <person name="DeMaso C."/>
            <person name="Dhargay N."/>
            <person name="Dooley K."/>
            <person name="Dooley E."/>
            <person name="Doricent M."/>
            <person name="Dorje P."/>
            <person name="Dorjee K."/>
            <person name="Dupes A."/>
            <person name="Elong R."/>
            <person name="Falk J."/>
            <person name="Farina A."/>
            <person name="Faro S."/>
            <person name="Ferguson D."/>
            <person name="Fisher S."/>
            <person name="Foley C.D."/>
            <person name="Franke A."/>
            <person name="Friedrich D."/>
            <person name="Gadbois L."/>
            <person name="Gearin G."/>
            <person name="Gearin C.R."/>
            <person name="Giannoukos G."/>
            <person name="Goode T."/>
            <person name="Graham J."/>
            <person name="Grandbois E."/>
            <person name="Grewal S."/>
            <person name="Gyaltsen K."/>
            <person name="Hafez N."/>
            <person name="Hagos B."/>
            <person name="Hall J."/>
            <person name="Henson C."/>
            <person name="Hollinger A."/>
            <person name="Honan T."/>
            <person name="Huard M.D."/>
            <person name="Hughes L."/>
            <person name="Hurhula B."/>
            <person name="Husby M.E."/>
            <person name="Kamat A."/>
            <person name="Kanga B."/>
            <person name="Kashin S."/>
            <person name="Khazanovich D."/>
            <person name="Kisner P."/>
            <person name="Lance K."/>
            <person name="Lara M."/>
            <person name="Lee W."/>
            <person name="Lennon N."/>
            <person name="Letendre F."/>
            <person name="LeVine R."/>
            <person name="Lipovsky A."/>
            <person name="Liu X."/>
            <person name="Liu J."/>
            <person name="Liu S."/>
            <person name="Lokyitsang T."/>
            <person name="Lokyitsang Y."/>
            <person name="Lubonja R."/>
            <person name="Lui A."/>
            <person name="MacDonald P."/>
            <person name="Magnisalis V."/>
            <person name="Maru K."/>
            <person name="Matthews C."/>
            <person name="McCusker W."/>
            <person name="McDonough S."/>
            <person name="Mehta T."/>
            <person name="Meldrim J."/>
            <person name="Meneus L."/>
            <person name="Mihai O."/>
            <person name="Mihalev A."/>
            <person name="Mihova T."/>
            <person name="Mittelman R."/>
            <person name="Mlenga V."/>
            <person name="Montmayeur A."/>
            <person name="Mulrain L."/>
            <person name="Navidi A."/>
            <person name="Naylor J."/>
            <person name="Negash T."/>
            <person name="Nguyen T."/>
            <person name="Nguyen N."/>
            <person name="Nicol R."/>
            <person name="Norbu C."/>
            <person name="Norbu N."/>
            <person name="Novod N."/>
            <person name="O'Neill B."/>
            <person name="Osman S."/>
            <person name="Markiewicz E."/>
            <person name="Oyono O.L."/>
            <person name="Patti C."/>
            <person name="Phunkhang P."/>
            <person name="Pierre F."/>
            <person name="Priest M."/>
            <person name="Raghuraman S."/>
            <person name="Rege F."/>
            <person name="Reyes R."/>
            <person name="Rise C."/>
            <person name="Rogov P."/>
            <person name="Ross K."/>
            <person name="Ryan E."/>
            <person name="Settipalli S."/>
            <person name="Shea T."/>
            <person name="Sherpa N."/>
            <person name="Shi L."/>
            <person name="Shih D."/>
            <person name="Sparrow T."/>
            <person name="Spaulding J."/>
            <person name="Stalker J."/>
            <person name="Stange-Thomann N."/>
            <person name="Stavropoulos S."/>
            <person name="Stone C."/>
            <person name="Strader C."/>
            <person name="Tesfaye S."/>
            <person name="Thomson T."/>
            <person name="Thoulutsang Y."/>
            <person name="Thoulutsang D."/>
            <person name="Topham K."/>
            <person name="Topping I."/>
            <person name="Tsamla T."/>
            <person name="Vassiliev H."/>
            <person name="Vo A."/>
            <person name="Wangchuk T."/>
            <person name="Wangdi T."/>
            <person name="Weiand M."/>
            <person name="Wilkinson J."/>
            <person name="Wilson A."/>
            <person name="Yadav S."/>
            <person name="Young G."/>
            <person name="Yu Q."/>
            <person name="Zembek L."/>
            <person name="Zhong D."/>
            <person name="Zimmer A."/>
            <person name="Zwirko Z."/>
            <person name="Jaffe D.B."/>
            <person name="Alvarez P."/>
            <person name="Brockman W."/>
            <person name="Butler J."/>
            <person name="Chin C."/>
            <person name="Gnerre S."/>
            <person name="Grabherr M."/>
            <person name="Kleber M."/>
            <person name="Mauceli E."/>
            <person name="MacCallum I."/>
        </authorList>
    </citation>
    <scope>NUCLEOTIDE SEQUENCE [LARGE SCALE GENOMIC DNA]</scope>
    <source>
        <strain evidence="14">Tai18E2 / Tucson 14021-0261.01</strain>
    </source>
</reference>
<keyword evidence="14" id="KW-1185">Reference proteome</keyword>
<evidence type="ECO:0000256" key="2">
    <source>
        <dbReference type="ARBA" id="ARBA00007664"/>
    </source>
</evidence>
<feature type="signal peptide" evidence="11">
    <location>
        <begin position="1"/>
        <end position="21"/>
    </location>
</feature>
<dbReference type="InterPro" id="IPR001254">
    <property type="entry name" value="Trypsin_dom"/>
</dbReference>
<comment type="catalytic activity">
    <reaction evidence="9">
        <text>Preferential cleavage: Arg-|-Xaa, Lys-|-Xaa.</text>
        <dbReference type="EC" id="3.4.21.4"/>
    </reaction>
</comment>
<dbReference type="PROSITE" id="PS50240">
    <property type="entry name" value="TRYPSIN_DOM"/>
    <property type="match status" value="1"/>
</dbReference>
<comment type="similarity">
    <text evidence="2">Belongs to the peptidase S1 family.</text>
</comment>
<dbReference type="InterPro" id="IPR043504">
    <property type="entry name" value="Peptidase_S1_PA_chymotrypsin"/>
</dbReference>
<evidence type="ECO:0000259" key="12">
    <source>
        <dbReference type="PROSITE" id="PS50240"/>
    </source>
</evidence>
<reference evidence="13 14" key="2">
    <citation type="journal article" date="2007" name="PLoS Biol.">
        <title>Principles of genome evolution in the Drosophila melanogaster species group.</title>
        <authorList>
            <person name="Ranz J.M."/>
            <person name="Maurin D."/>
            <person name="Chan Y.S."/>
            <person name="von Grotthuss M."/>
            <person name="Hillier L.W."/>
            <person name="Roote J."/>
            <person name="Ashburner M."/>
            <person name="Bergman C.M."/>
        </authorList>
    </citation>
    <scope>NUCLEOTIDE SEQUENCE [LARGE SCALE GENOMIC DNA]</scope>
    <source>
        <strain evidence="14">Tai18E2 / Tucson 14021-0261.01</strain>
    </source>
</reference>
<dbReference type="AlphaFoldDB" id="B4P5S9"/>
<comment type="subcellular location">
    <subcellularLocation>
        <location evidence="1">Secreted</location>
        <location evidence="1">Extracellular space</location>
    </subcellularLocation>
</comment>
<dbReference type="SUPFAM" id="SSF50494">
    <property type="entry name" value="Trypsin-like serine proteases"/>
    <property type="match status" value="1"/>
</dbReference>
<dbReference type="InterPro" id="IPR009003">
    <property type="entry name" value="Peptidase_S1_PA"/>
</dbReference>
<evidence type="ECO:0000256" key="10">
    <source>
        <dbReference type="ARBA" id="ARBA00038868"/>
    </source>
</evidence>
<dbReference type="PRINTS" id="PR00722">
    <property type="entry name" value="CHYMOTRYPSIN"/>
</dbReference>
<protein>
    <recommendedName>
        <fullName evidence="10">trypsin</fullName>
        <ecNumber evidence="10">3.4.21.4</ecNumber>
    </recommendedName>
</protein>
<evidence type="ECO:0000256" key="1">
    <source>
        <dbReference type="ARBA" id="ARBA00004239"/>
    </source>
</evidence>
<dbReference type="GO" id="GO:0004252">
    <property type="term" value="F:serine-type endopeptidase activity"/>
    <property type="evidence" value="ECO:0007669"/>
    <property type="project" value="UniProtKB-EC"/>
</dbReference>
<dbReference type="SMART" id="SM00020">
    <property type="entry name" value="Tryp_SPc"/>
    <property type="match status" value="1"/>
</dbReference>
<keyword evidence="6" id="KW-0720">Serine protease</keyword>
<gene>
    <name evidence="13" type="primary">Dyak\GE14020</name>
    <name evidence="13" type="synonym">dyak_GLEANR_14179</name>
    <name evidence="13" type="synonym">GE14020</name>
    <name evidence="13" type="ORF">Dyak_GE14020</name>
</gene>
<evidence type="ECO:0000313" key="13">
    <source>
        <dbReference type="EMBL" id="EDW91845.2"/>
    </source>
</evidence>
<dbReference type="EMBL" id="CM000158">
    <property type="protein sequence ID" value="EDW91845.2"/>
    <property type="molecule type" value="Genomic_DNA"/>
</dbReference>
<dbReference type="PROSITE" id="PS00134">
    <property type="entry name" value="TRYPSIN_HIS"/>
    <property type="match status" value="1"/>
</dbReference>
<evidence type="ECO:0000256" key="6">
    <source>
        <dbReference type="ARBA" id="ARBA00022825"/>
    </source>
</evidence>
<keyword evidence="4 11" id="KW-0732">Signal</keyword>